<dbReference type="InterPro" id="IPR011990">
    <property type="entry name" value="TPR-like_helical_dom_sf"/>
</dbReference>
<dbReference type="PANTHER" id="PTHR12558:SF13">
    <property type="entry name" value="CELL DIVISION CYCLE PROTEIN 27 HOMOLOG"/>
    <property type="match status" value="1"/>
</dbReference>
<dbReference type="SUPFAM" id="SSF48452">
    <property type="entry name" value="TPR-like"/>
    <property type="match status" value="1"/>
</dbReference>
<dbReference type="InterPro" id="IPR016032">
    <property type="entry name" value="Sig_transdc_resp-reg_C-effctor"/>
</dbReference>
<accession>A0A143PEZ2</accession>
<dbReference type="GO" id="GO:0006355">
    <property type="term" value="P:regulation of DNA-templated transcription"/>
    <property type="evidence" value="ECO:0007669"/>
    <property type="project" value="InterPro"/>
</dbReference>
<protein>
    <submittedName>
        <fullName evidence="5">Transcriptional activator CadC</fullName>
    </submittedName>
</protein>
<dbReference type="PROSITE" id="PS51755">
    <property type="entry name" value="OMPR_PHOB"/>
    <property type="match status" value="1"/>
</dbReference>
<sequence length="656" mass="71914">MVVAHTTMSQPGPRASYRLRDVVLDVGAYTLRRDGRVIRLERQPMDLLILLVERRGQLVTRAEIVDALWGQDVFVDVETGVHTAIRKIRQALRDAPDAPTFIETVPGKGYRFVAPVEATAMAAVSPSAAPAGSPVAQVAQELPLLADEVTPGRTRREWVRSVAAVASLLVALAALASFVGWPATRRVGVTEPDAALTIAVLPFELLGGDPANAYLADGLMEDTIASLGRIDPGCITVIGRTSMQAYRRTTKSIAEIGRELGADYLVEGSVRAEGERLRITSRLVRPADQVQVWSQSFDRVVGSTFGIQQELSRSIADQVHIRLSPAASEALDRRHSRNEEAFDQFLRGRAAFHHRTPEGMRDAVAAFQRATELDPEYALAWASLGMSHATRAINADADPRVALRLSREAAQQAVKLDSDLAEAQYTLGYVRWLLEWDWDGAETAFRRATALDPSFGLVHQSLGRLLSQSGRHADANAELRRARELDPLDPVPAAMSSQAAFQARDFRAALELAHRTIAINPGFWYGYQMQAQAEAQLDSTASAMQSVQRAIQLSGRNSKPVSLHGYLLGRNGQAAEARALIASLEAQAAKTYVPPYTMALIQAGLGDRDGVFDWLERAYAVRDVHLIYLPVDVKWDPYRSDPRFASILARCGFTTR</sequence>
<dbReference type="GO" id="GO:0000160">
    <property type="term" value="P:phosphorelay signal transduction system"/>
    <property type="evidence" value="ECO:0007669"/>
    <property type="project" value="InterPro"/>
</dbReference>
<keyword evidence="6" id="KW-1185">Reference proteome</keyword>
<dbReference type="Pfam" id="PF00486">
    <property type="entry name" value="Trans_reg_C"/>
    <property type="match status" value="1"/>
</dbReference>
<keyword evidence="1 2" id="KW-0238">DNA-binding</keyword>
<dbReference type="Gene3D" id="1.25.40.10">
    <property type="entry name" value="Tetratricopeptide repeat domain"/>
    <property type="match status" value="2"/>
</dbReference>
<dbReference type="EMBL" id="CP015136">
    <property type="protein sequence ID" value="AMY07085.1"/>
    <property type="molecule type" value="Genomic_DNA"/>
</dbReference>
<reference evidence="5 6" key="1">
    <citation type="journal article" date="2016" name="Genome Announc.">
        <title>First Complete Genome Sequence of a Subdivision 6 Acidobacterium Strain.</title>
        <authorList>
            <person name="Huang S."/>
            <person name="Vieira S."/>
            <person name="Bunk B."/>
            <person name="Riedel T."/>
            <person name="Sproer C."/>
            <person name="Overmann J."/>
        </authorList>
    </citation>
    <scope>NUCLEOTIDE SEQUENCE [LARGE SCALE GENOMIC DNA]</scope>
    <source>
        <strain evidence="6">DSM 100886 HEG_-6_39</strain>
    </source>
</reference>
<evidence type="ECO:0000256" key="1">
    <source>
        <dbReference type="ARBA" id="ARBA00023125"/>
    </source>
</evidence>
<dbReference type="PANTHER" id="PTHR12558">
    <property type="entry name" value="CELL DIVISION CYCLE 16,23,27"/>
    <property type="match status" value="1"/>
</dbReference>
<keyword evidence="3" id="KW-0812">Transmembrane</keyword>
<feature type="DNA-binding region" description="OmpR/PhoB-type" evidence="2">
    <location>
        <begin position="14"/>
        <end position="114"/>
    </location>
</feature>
<organism evidence="5 6">
    <name type="scientific">Luteitalea pratensis</name>
    <dbReference type="NCBI Taxonomy" id="1855912"/>
    <lineage>
        <taxon>Bacteria</taxon>
        <taxon>Pseudomonadati</taxon>
        <taxon>Acidobacteriota</taxon>
        <taxon>Vicinamibacteria</taxon>
        <taxon>Vicinamibacterales</taxon>
        <taxon>Vicinamibacteraceae</taxon>
        <taxon>Luteitalea</taxon>
    </lineage>
</organism>
<evidence type="ECO:0000259" key="4">
    <source>
        <dbReference type="PROSITE" id="PS51755"/>
    </source>
</evidence>
<reference evidence="6" key="2">
    <citation type="submission" date="2016-04" db="EMBL/GenBank/DDBJ databases">
        <title>First Complete Genome Sequence of a Subdivision 6 Acidobacterium.</title>
        <authorList>
            <person name="Huang S."/>
            <person name="Vieira S."/>
            <person name="Bunk B."/>
            <person name="Riedel T."/>
            <person name="Sproeer C."/>
            <person name="Overmann J."/>
        </authorList>
    </citation>
    <scope>NUCLEOTIDE SEQUENCE [LARGE SCALE GENOMIC DNA]</scope>
    <source>
        <strain evidence="6">DSM 100886 HEG_-6_39</strain>
    </source>
</reference>
<dbReference type="Gene3D" id="1.10.10.10">
    <property type="entry name" value="Winged helix-like DNA-binding domain superfamily/Winged helix DNA-binding domain"/>
    <property type="match status" value="1"/>
</dbReference>
<feature type="transmembrane region" description="Helical" evidence="3">
    <location>
        <begin position="162"/>
        <end position="181"/>
    </location>
</feature>
<evidence type="ECO:0000256" key="3">
    <source>
        <dbReference type="SAM" id="Phobius"/>
    </source>
</evidence>
<dbReference type="GO" id="GO:0003677">
    <property type="term" value="F:DNA binding"/>
    <property type="evidence" value="ECO:0007669"/>
    <property type="project" value="UniProtKB-UniRule"/>
</dbReference>
<dbReference type="AlphaFoldDB" id="A0A143PEZ2"/>
<dbReference type="Proteomes" id="UP000076079">
    <property type="component" value="Chromosome"/>
</dbReference>
<evidence type="ECO:0000313" key="6">
    <source>
        <dbReference type="Proteomes" id="UP000076079"/>
    </source>
</evidence>
<name>A0A143PEZ2_LUTPR</name>
<gene>
    <name evidence="5" type="primary">cadC_1</name>
    <name evidence="5" type="ORF">LuPra_00252</name>
</gene>
<dbReference type="STRING" id="1855912.LuPra_00252"/>
<dbReference type="InterPro" id="IPR001867">
    <property type="entry name" value="OmpR/PhoB-type_DNA-bd"/>
</dbReference>
<evidence type="ECO:0000313" key="5">
    <source>
        <dbReference type="EMBL" id="AMY07085.1"/>
    </source>
</evidence>
<keyword evidence="3" id="KW-0472">Membrane</keyword>
<dbReference type="CDD" id="cd00383">
    <property type="entry name" value="trans_reg_C"/>
    <property type="match status" value="1"/>
</dbReference>
<dbReference type="InterPro" id="IPR036388">
    <property type="entry name" value="WH-like_DNA-bd_sf"/>
</dbReference>
<dbReference type="KEGG" id="abac:LuPra_00252"/>
<feature type="domain" description="OmpR/PhoB-type" evidence="4">
    <location>
        <begin position="14"/>
        <end position="114"/>
    </location>
</feature>
<dbReference type="InterPro" id="IPR019734">
    <property type="entry name" value="TPR_rpt"/>
</dbReference>
<evidence type="ECO:0000256" key="2">
    <source>
        <dbReference type="PROSITE-ProRule" id="PRU01091"/>
    </source>
</evidence>
<dbReference type="SMART" id="SM00862">
    <property type="entry name" value="Trans_reg_C"/>
    <property type="match status" value="1"/>
</dbReference>
<dbReference type="Pfam" id="PF13432">
    <property type="entry name" value="TPR_16"/>
    <property type="match status" value="1"/>
</dbReference>
<proteinExistence type="predicted"/>
<dbReference type="SUPFAM" id="SSF46894">
    <property type="entry name" value="C-terminal effector domain of the bipartite response regulators"/>
    <property type="match status" value="1"/>
</dbReference>
<dbReference type="SMART" id="SM00028">
    <property type="entry name" value="TPR"/>
    <property type="match status" value="4"/>
</dbReference>
<dbReference type="Gene3D" id="3.40.50.10070">
    <property type="entry name" value="TolB, N-terminal domain"/>
    <property type="match status" value="1"/>
</dbReference>
<keyword evidence="3" id="KW-1133">Transmembrane helix</keyword>